<reference evidence="1 2" key="1">
    <citation type="submission" date="2017-03" db="EMBL/GenBank/DDBJ databases">
        <title>Isolation of Levoglucosan Utilizing Bacteria.</title>
        <authorList>
            <person name="Arya A.S."/>
        </authorList>
    </citation>
    <scope>NUCLEOTIDE SEQUENCE [LARGE SCALE GENOMIC DNA]</scope>
    <source>
        <strain evidence="1 2">MEC069</strain>
    </source>
</reference>
<dbReference type="AlphaFoldDB" id="A0A4Y8Q257"/>
<dbReference type="EMBL" id="MYFO01000016">
    <property type="protein sequence ID" value="TFE86915.1"/>
    <property type="molecule type" value="Genomic_DNA"/>
</dbReference>
<dbReference type="SUPFAM" id="SSF52540">
    <property type="entry name" value="P-loop containing nucleoside triphosphate hydrolases"/>
    <property type="match status" value="1"/>
</dbReference>
<dbReference type="Pfam" id="PF14236">
    <property type="entry name" value="DruA"/>
    <property type="match status" value="2"/>
</dbReference>
<dbReference type="InterPro" id="IPR027417">
    <property type="entry name" value="P-loop_NTPase"/>
</dbReference>
<gene>
    <name evidence="1" type="ORF">B5M42_13595</name>
</gene>
<dbReference type="InterPro" id="IPR025639">
    <property type="entry name" value="DruA"/>
</dbReference>
<keyword evidence="2" id="KW-1185">Reference proteome</keyword>
<name>A0A4Y8Q257_9BACL</name>
<dbReference type="OrthoDB" id="257964at2"/>
<evidence type="ECO:0000313" key="1">
    <source>
        <dbReference type="EMBL" id="TFE86915.1"/>
    </source>
</evidence>
<sequence length="1196" mass="137168">MLNRTISFRPKIEGQFRMRFYNAVSLINENTSVANIEQIVNNEISWVENECFVNTAQRKKYRAVWLLFRDLIRASWKACYREGVLEMRLPNLDQSEIQDASTPEIKGLLRSWMQESRLDRLLSYVDFITRMESPSSGKREISCLIADGSYLADKLEDVLKHKISIEDAVSPYLQLVKENERDTFTGLKLSDIWRYFRLTWSTPAETTPGRTMQYLIRDAAHPMHAVMGIASLENSAMQITCRDDDIGWTPNSFTRKLKTLKEMKEVHREFERLLSFLEEGIQGIDYQDLCSEAEILNPSEETIKALQYKAAAAEEERQYLLKLSQSEQRNELEEKSELGSISRETENALYLRKRAEQLSKLLQSKKQLNELILGSNFERIWLSFAESEAGYSAIRTALIAQKGKHIGSSMMELNICGAVPPYNEILGGKLVALLATSPQVIYDYYKRYDSRRSEIASRLKGEDVRRSAELVYVGTTSLYYVGSSQYNRLKIPKEILETDFDIQWRRLGKTYGFGTMHISKATTMSLTEATSDVGFTRINHVFGEGASPKMRLMNMSIRELLETNQDEARELSKHAMSRIVYGAALAKNTKEYLLGLDEKPIYGFDIEDYESGTQKIIKYWQRRWVLSRLRFSPIFDRLRSFDKSAFLVSSDVKKQSDWKFERLKEALIMHYPDSDRSVFNFISGFYRGSSAYADNIDNKYLSQIHVVTELDAAIVNAVSEGKDVVLTGNPGDGKTHIIRMLLPKLSELPRPPIIEIDASTLSNEEIFERWNAAKQSGVPFVIAINAAVLFSISLEYPNFRPIAEAKKQMINSTIFHNESYDFKEAVVFDLSKREALSPNIIKRVIDNLTDKKNFEGCGICQFTSSCEVLRNAELLQNPLFQDRLSRILTRVALKGHHATLRELLGFISYLLFGNRTCEKMHATFGENEFDLTNLIYSGKGALFDAIRQSFDPSQVSHPIWDEKLLQNTIDKDTWAEGISISSEAIDVNNIELFKLRKRQFYFFNVHGEALLNISDDDVSKFQAFLGQDNKRTIKELIKKLNAFFGITKPGTELEIWSGHRFNNSSRRILISLGKLSGSQLCIGRPQLNSAMSQGIEMTQNYLRLEKINMPSVYLKVDFSLYCLLLEAERGVPVLFMENDNVKKVWRFIEQLQANDKIKEEDEIKVTLLDVQGKKEISVTIDMDSKKYLSIQSSGKH</sequence>
<comment type="caution">
    <text evidence="1">The sequence shown here is derived from an EMBL/GenBank/DDBJ whole genome shotgun (WGS) entry which is preliminary data.</text>
</comment>
<protein>
    <recommendedName>
        <fullName evidence="3">DUF4338 domain-containing protein</fullName>
    </recommendedName>
</protein>
<dbReference type="Proteomes" id="UP000298246">
    <property type="component" value="Unassembled WGS sequence"/>
</dbReference>
<accession>A0A4Y8Q257</accession>
<evidence type="ECO:0008006" key="3">
    <source>
        <dbReference type="Google" id="ProtNLM"/>
    </source>
</evidence>
<evidence type="ECO:0000313" key="2">
    <source>
        <dbReference type="Proteomes" id="UP000298246"/>
    </source>
</evidence>
<organism evidence="1 2">
    <name type="scientific">Paenibacillus athensensis</name>
    <dbReference type="NCBI Taxonomy" id="1967502"/>
    <lineage>
        <taxon>Bacteria</taxon>
        <taxon>Bacillati</taxon>
        <taxon>Bacillota</taxon>
        <taxon>Bacilli</taxon>
        <taxon>Bacillales</taxon>
        <taxon>Paenibacillaceae</taxon>
        <taxon>Paenibacillus</taxon>
    </lineage>
</organism>
<dbReference type="RefSeq" id="WP_134753703.1">
    <property type="nucleotide sequence ID" value="NZ_MYFO02000015.1"/>
</dbReference>
<proteinExistence type="predicted"/>